<dbReference type="PROSITE" id="PS50848">
    <property type="entry name" value="START"/>
    <property type="match status" value="2"/>
</dbReference>
<sequence>MSSIKNRLRSSSESAYEYDSNFGDDETQYAASSGEDSDYDEGDNDRLSRRASTYSTSDDADAHLSRVDEAMDTLNDLHSSSDGKWKKALKHRSGTIVYVTKEKSPAGKQKNGKPFLAPVFKGVLDINGFNPSEVFAVVGSRKLWDEWYKEGNLVENLSDSSSLTYMCMQGIAGSSTRDLCLVEKVAGSPTGTISFVSTSVVTPKVPRVSGRVRASIALNGWVLEPIDGGTRLNYYLHVNVRTFVPAFAARKYLARRPTCIAAIAAYLEKNGAPAMVESGSGGAVASGTPRRRRDSTASKRSSRSTRTTGSNTFAGLPAHVALDTEAANHGDIQKAIKLVKSVAGSRDFSQAVDEKGTKILMKKRDDDGLPTVKGEWNVEGVTTEQVAGTILSEAARREWDVRFSSYTPVAQINGFDQNELLELHKGIHPVVPARHYNVIRAVEREDVSGENGDIIVVSRSVKSPTEEVKGPKGSKKSQMDVIGFQLESAGDRGVKITSVVQLDWQDEAAKELTPALRRLLLGEMARIPRAITTFIDDYGYAPYFIRWGEGPAALVADGEDGADLKSGKTSFRVSGDGKGTMKNGQQKCWLQWSDKMYERGLDLKLEPAGAAEIAKVDGIDRTLEFIWSDKVKDGVTISLTRSKKGDGADDVFVGGKRLDATVQMEKGKASKKSAPAPVAGAAGGKSGGKLSREASNDDDEEEEDEKSSRSGNDKAAAAGVGGALAGAGAAVAAVGRKAATPITPASRSANNYGPQAGDSNDQAGGDTQVRQRGALPPDAMIILTDDLYFTKSQVMFIGGVGLIAFLWGKFA</sequence>
<feature type="region of interest" description="Disordered" evidence="1">
    <location>
        <begin position="277"/>
        <end position="313"/>
    </location>
</feature>
<dbReference type="PANTHER" id="PTHR19308">
    <property type="entry name" value="PHOSPHATIDYLCHOLINE TRANSFER PROTEIN"/>
    <property type="match status" value="1"/>
</dbReference>
<dbReference type="InterPro" id="IPR023393">
    <property type="entry name" value="START-like_dom_sf"/>
</dbReference>
<dbReference type="PANTHER" id="PTHR19308:SF14">
    <property type="entry name" value="START DOMAIN-CONTAINING PROTEIN"/>
    <property type="match status" value="1"/>
</dbReference>
<dbReference type="EMBL" id="FMWP01000013">
    <property type="protein sequence ID" value="SCZ89544.1"/>
    <property type="molecule type" value="Genomic_DNA"/>
</dbReference>
<feature type="compositionally biased region" description="Polar residues" evidence="1">
    <location>
        <begin position="743"/>
        <end position="762"/>
    </location>
</feature>
<feature type="domain" description="START" evidence="2">
    <location>
        <begin position="56"/>
        <end position="255"/>
    </location>
</feature>
<evidence type="ECO:0000313" key="4">
    <source>
        <dbReference type="Proteomes" id="UP000249723"/>
    </source>
</evidence>
<feature type="region of interest" description="Disordered" evidence="1">
    <location>
        <begin position="1"/>
        <end position="62"/>
    </location>
</feature>
<gene>
    <name evidence="3" type="ORF">BZ3500_MVSOF-1268-A1-R1_CHR1-1G01247</name>
</gene>
<keyword evidence="4" id="KW-1185">Reference proteome</keyword>
<dbReference type="GO" id="GO:0005737">
    <property type="term" value="C:cytoplasm"/>
    <property type="evidence" value="ECO:0007669"/>
    <property type="project" value="UniProtKB-ARBA"/>
</dbReference>
<dbReference type="OrthoDB" id="196858at2759"/>
<name>A0A2X0MCK3_9BASI</name>
<proteinExistence type="predicted"/>
<dbReference type="AlphaFoldDB" id="A0A2X0MCK3"/>
<dbReference type="Pfam" id="PF01852">
    <property type="entry name" value="START"/>
    <property type="match status" value="2"/>
</dbReference>
<reference evidence="4" key="1">
    <citation type="submission" date="2016-10" db="EMBL/GenBank/DDBJ databases">
        <authorList>
            <person name="Jeantristanb JTB J.-T."/>
            <person name="Ricardo R."/>
        </authorList>
    </citation>
    <scope>NUCLEOTIDE SEQUENCE [LARGE SCALE GENOMIC DNA]</scope>
</reference>
<feature type="compositionally biased region" description="Acidic residues" evidence="1">
    <location>
        <begin position="696"/>
        <end position="705"/>
    </location>
</feature>
<accession>A0A2X0MCK3</accession>
<feature type="compositionally biased region" description="Polar residues" evidence="1">
    <location>
        <begin position="1"/>
        <end position="14"/>
    </location>
</feature>
<feature type="domain" description="START" evidence="2">
    <location>
        <begin position="378"/>
        <end position="520"/>
    </location>
</feature>
<dbReference type="InterPro" id="IPR051213">
    <property type="entry name" value="START_lipid_transfer"/>
</dbReference>
<evidence type="ECO:0000259" key="2">
    <source>
        <dbReference type="PROSITE" id="PS50848"/>
    </source>
</evidence>
<protein>
    <submittedName>
        <fullName evidence="3">BZ3500_MvSof-1268-A1-R1_Chr1-1g01247 protein</fullName>
    </submittedName>
</protein>
<dbReference type="STRING" id="289078.A0A2X0MCK3"/>
<feature type="region of interest" description="Disordered" evidence="1">
    <location>
        <begin position="663"/>
        <end position="716"/>
    </location>
</feature>
<evidence type="ECO:0000256" key="1">
    <source>
        <dbReference type="SAM" id="MobiDB-lite"/>
    </source>
</evidence>
<dbReference type="SUPFAM" id="SSF55961">
    <property type="entry name" value="Bet v1-like"/>
    <property type="match status" value="2"/>
</dbReference>
<dbReference type="CDD" id="cd00177">
    <property type="entry name" value="START"/>
    <property type="match status" value="1"/>
</dbReference>
<organism evidence="3 4">
    <name type="scientific">Microbotryum saponariae</name>
    <dbReference type="NCBI Taxonomy" id="289078"/>
    <lineage>
        <taxon>Eukaryota</taxon>
        <taxon>Fungi</taxon>
        <taxon>Dikarya</taxon>
        <taxon>Basidiomycota</taxon>
        <taxon>Pucciniomycotina</taxon>
        <taxon>Microbotryomycetes</taxon>
        <taxon>Microbotryales</taxon>
        <taxon>Microbotryaceae</taxon>
        <taxon>Microbotryum</taxon>
    </lineage>
</organism>
<evidence type="ECO:0000313" key="3">
    <source>
        <dbReference type="EMBL" id="SCZ89544.1"/>
    </source>
</evidence>
<dbReference type="InterPro" id="IPR002913">
    <property type="entry name" value="START_lipid-bd_dom"/>
</dbReference>
<dbReference type="Proteomes" id="UP000249723">
    <property type="component" value="Unassembled WGS sequence"/>
</dbReference>
<feature type="region of interest" description="Disordered" evidence="1">
    <location>
        <begin position="743"/>
        <end position="771"/>
    </location>
</feature>
<dbReference type="GO" id="GO:0008289">
    <property type="term" value="F:lipid binding"/>
    <property type="evidence" value="ECO:0007669"/>
    <property type="project" value="InterPro"/>
</dbReference>
<dbReference type="Gene3D" id="3.30.530.20">
    <property type="match status" value="2"/>
</dbReference>